<dbReference type="InterPro" id="IPR038606">
    <property type="entry name" value="To_sf"/>
</dbReference>
<protein>
    <submittedName>
        <fullName evidence="2">Uncharacterized protein</fullName>
    </submittedName>
</protein>
<dbReference type="InterPro" id="IPR010562">
    <property type="entry name" value="Haemolymph_juvenile_hormone-bd"/>
</dbReference>
<name>A0AAW1TQU7_9CUCU</name>
<proteinExistence type="predicted"/>
<keyword evidence="1" id="KW-0732">Signal</keyword>
<dbReference type="GO" id="GO:0005615">
    <property type="term" value="C:extracellular space"/>
    <property type="evidence" value="ECO:0007669"/>
    <property type="project" value="TreeGrafter"/>
</dbReference>
<organism evidence="2 3">
    <name type="scientific">Henosepilachna vigintioctopunctata</name>
    <dbReference type="NCBI Taxonomy" id="420089"/>
    <lineage>
        <taxon>Eukaryota</taxon>
        <taxon>Metazoa</taxon>
        <taxon>Ecdysozoa</taxon>
        <taxon>Arthropoda</taxon>
        <taxon>Hexapoda</taxon>
        <taxon>Insecta</taxon>
        <taxon>Pterygota</taxon>
        <taxon>Neoptera</taxon>
        <taxon>Endopterygota</taxon>
        <taxon>Coleoptera</taxon>
        <taxon>Polyphaga</taxon>
        <taxon>Cucujiformia</taxon>
        <taxon>Coccinelloidea</taxon>
        <taxon>Coccinellidae</taxon>
        <taxon>Epilachninae</taxon>
        <taxon>Epilachnini</taxon>
        <taxon>Henosepilachna</taxon>
    </lineage>
</organism>
<comment type="caution">
    <text evidence="2">The sequence shown here is derived from an EMBL/GenBank/DDBJ whole genome shotgun (WGS) entry which is preliminary data.</text>
</comment>
<dbReference type="Proteomes" id="UP001431783">
    <property type="component" value="Unassembled WGS sequence"/>
</dbReference>
<dbReference type="Gene3D" id="3.15.10.30">
    <property type="entry name" value="Haemolymph juvenile hormone binding protein"/>
    <property type="match status" value="1"/>
</dbReference>
<gene>
    <name evidence="2" type="ORF">WA026_008285</name>
</gene>
<evidence type="ECO:0000256" key="1">
    <source>
        <dbReference type="SAM" id="SignalP"/>
    </source>
</evidence>
<dbReference type="EMBL" id="JARQZJ010000003">
    <property type="protein sequence ID" value="KAK9870714.1"/>
    <property type="molecule type" value="Genomic_DNA"/>
</dbReference>
<sequence length="266" mass="29263">MKLLFFGLFLVGICNAGPVLQEELLVGDFFGDIIAKLIQGVINGICSKIADPINIADKNIVLPDSQLASGHFEVKDLVESGLKGLKATNITVVTISPSKLYVTLGIPSMDINTNYDADILLASLIPIYGNGLANINFKNLQFEMSSGYKLEMFPKMALSINDLSFKLSIDSATFDLHGVINNEAFSVIISQVLDDTIAPFINNHSERLSKLLSPFLEKIINQAFSGSKKLELSATSFEELNEEELKALMILYMHSLQSHPKFDQLF</sequence>
<evidence type="ECO:0000313" key="2">
    <source>
        <dbReference type="EMBL" id="KAK9870714.1"/>
    </source>
</evidence>
<keyword evidence="3" id="KW-1185">Reference proteome</keyword>
<dbReference type="SMART" id="SM00700">
    <property type="entry name" value="JHBP"/>
    <property type="match status" value="1"/>
</dbReference>
<reference evidence="2 3" key="1">
    <citation type="submission" date="2023-03" db="EMBL/GenBank/DDBJ databases">
        <title>Genome insight into feeding habits of ladybird beetles.</title>
        <authorList>
            <person name="Li H.-S."/>
            <person name="Huang Y.-H."/>
            <person name="Pang H."/>
        </authorList>
    </citation>
    <scope>NUCLEOTIDE SEQUENCE [LARGE SCALE GENOMIC DNA]</scope>
    <source>
        <strain evidence="2">SYSU_2023b</strain>
        <tissue evidence="2">Whole body</tissue>
    </source>
</reference>
<dbReference type="PANTHER" id="PTHR11008">
    <property type="entry name" value="PROTEIN TAKEOUT-LIKE PROTEIN"/>
    <property type="match status" value="1"/>
</dbReference>
<evidence type="ECO:0000313" key="3">
    <source>
        <dbReference type="Proteomes" id="UP001431783"/>
    </source>
</evidence>
<dbReference type="Pfam" id="PF06585">
    <property type="entry name" value="JHBP"/>
    <property type="match status" value="1"/>
</dbReference>
<feature type="signal peptide" evidence="1">
    <location>
        <begin position="1"/>
        <end position="16"/>
    </location>
</feature>
<dbReference type="PANTHER" id="PTHR11008:SF29">
    <property type="entry name" value="IP17226P"/>
    <property type="match status" value="1"/>
</dbReference>
<feature type="chain" id="PRO_5044024984" evidence="1">
    <location>
        <begin position="17"/>
        <end position="266"/>
    </location>
</feature>
<dbReference type="AlphaFoldDB" id="A0AAW1TQU7"/>
<accession>A0AAW1TQU7</accession>